<dbReference type="GO" id="GO:0033862">
    <property type="term" value="F:UMP kinase activity"/>
    <property type="evidence" value="ECO:0007669"/>
    <property type="project" value="UniProtKB-EC"/>
</dbReference>
<dbReference type="Gene3D" id="3.40.1160.10">
    <property type="entry name" value="Acetylglutamate kinase-like"/>
    <property type="match status" value="1"/>
</dbReference>
<evidence type="ECO:0000256" key="7">
    <source>
        <dbReference type="ARBA" id="ARBA00022777"/>
    </source>
</evidence>
<accession>A0A1F6M7H4</accession>
<dbReference type="InterPro" id="IPR001048">
    <property type="entry name" value="Asp/Glu/Uridylate_kinase"/>
</dbReference>
<evidence type="ECO:0000313" key="12">
    <source>
        <dbReference type="EMBL" id="OGH67576.1"/>
    </source>
</evidence>
<dbReference type="NCBIfam" id="TIGR02076">
    <property type="entry name" value="pyrH_arch"/>
    <property type="match status" value="1"/>
</dbReference>
<reference evidence="12 13" key="1">
    <citation type="journal article" date="2016" name="Nat. Commun.">
        <title>Thousands of microbial genomes shed light on interconnected biogeochemical processes in an aquifer system.</title>
        <authorList>
            <person name="Anantharaman K."/>
            <person name="Brown C.T."/>
            <person name="Hug L.A."/>
            <person name="Sharon I."/>
            <person name="Castelle C.J."/>
            <person name="Probst A.J."/>
            <person name="Thomas B.C."/>
            <person name="Singh A."/>
            <person name="Wilkins M.J."/>
            <person name="Karaoz U."/>
            <person name="Brodie E.L."/>
            <person name="Williams K.H."/>
            <person name="Hubbard S.S."/>
            <person name="Banfield J.F."/>
        </authorList>
    </citation>
    <scope>NUCLEOTIDE SEQUENCE [LARGE SCALE GENOMIC DNA]</scope>
</reference>
<evidence type="ECO:0000256" key="2">
    <source>
        <dbReference type="ARBA" id="ARBA00007614"/>
    </source>
</evidence>
<dbReference type="Pfam" id="PF00696">
    <property type="entry name" value="AA_kinase"/>
    <property type="match status" value="1"/>
</dbReference>
<evidence type="ECO:0000256" key="6">
    <source>
        <dbReference type="ARBA" id="ARBA00022741"/>
    </source>
</evidence>
<keyword evidence="5" id="KW-0808">Transferase</keyword>
<evidence type="ECO:0000256" key="3">
    <source>
        <dbReference type="ARBA" id="ARBA00012899"/>
    </source>
</evidence>
<evidence type="ECO:0000256" key="4">
    <source>
        <dbReference type="ARBA" id="ARBA00022490"/>
    </source>
</evidence>
<evidence type="ECO:0000256" key="10">
    <source>
        <dbReference type="ARBA" id="ARBA00032092"/>
    </source>
</evidence>
<organism evidence="12 13">
    <name type="scientific">Candidatus Magasanikbacteria bacterium RIFCSPHIGHO2_02_FULL_47_14</name>
    <dbReference type="NCBI Taxonomy" id="1798680"/>
    <lineage>
        <taxon>Bacteria</taxon>
        <taxon>Candidatus Magasanikiibacteriota</taxon>
    </lineage>
</organism>
<dbReference type="EMBL" id="MFQB01000028">
    <property type="protein sequence ID" value="OGH67576.1"/>
    <property type="molecule type" value="Genomic_DNA"/>
</dbReference>
<dbReference type="PANTHER" id="PTHR42833:SF4">
    <property type="entry name" value="URIDYLATE KINASE PUMPKIN, CHLOROPLASTIC"/>
    <property type="match status" value="1"/>
</dbReference>
<evidence type="ECO:0000256" key="8">
    <source>
        <dbReference type="ARBA" id="ARBA00022840"/>
    </source>
</evidence>
<dbReference type="PANTHER" id="PTHR42833">
    <property type="entry name" value="URIDYLATE KINASE"/>
    <property type="match status" value="1"/>
</dbReference>
<comment type="pathway">
    <text evidence="1">Pyrimidine metabolism; CTP biosynthesis via de novo pathway; UDP from UMP (UMPK route): step 1/1.</text>
</comment>
<evidence type="ECO:0000313" key="13">
    <source>
        <dbReference type="Proteomes" id="UP000176282"/>
    </source>
</evidence>
<dbReference type="InterPro" id="IPR011818">
    <property type="entry name" value="Uridylate_kinase_arch/spir"/>
</dbReference>
<name>A0A1F6M7H4_9BACT</name>
<keyword evidence="4" id="KW-0963">Cytoplasm</keyword>
<dbReference type="EC" id="2.7.4.22" evidence="3"/>
<dbReference type="SUPFAM" id="SSF53633">
    <property type="entry name" value="Carbamate kinase-like"/>
    <property type="match status" value="1"/>
</dbReference>
<keyword evidence="8" id="KW-0067">ATP-binding</keyword>
<dbReference type="AlphaFoldDB" id="A0A1F6M7H4"/>
<feature type="domain" description="Aspartate/glutamate/uridylate kinase" evidence="11">
    <location>
        <begin position="5"/>
        <end position="203"/>
    </location>
</feature>
<evidence type="ECO:0000256" key="9">
    <source>
        <dbReference type="ARBA" id="ARBA00022975"/>
    </source>
</evidence>
<protein>
    <recommendedName>
        <fullName evidence="3">UMP kinase</fullName>
        <ecNumber evidence="3">2.7.4.22</ecNumber>
    </recommendedName>
    <alternativeName>
        <fullName evidence="10">Uridine monophosphate kinase</fullName>
    </alternativeName>
</protein>
<keyword evidence="6" id="KW-0547">Nucleotide-binding</keyword>
<keyword evidence="7" id="KW-0418">Kinase</keyword>
<gene>
    <name evidence="12" type="ORF">A3J66_03935</name>
</gene>
<dbReference type="InterPro" id="IPR036393">
    <property type="entry name" value="AceGlu_kinase-like_sf"/>
</dbReference>
<dbReference type="Proteomes" id="UP000176282">
    <property type="component" value="Unassembled WGS sequence"/>
</dbReference>
<evidence type="ECO:0000256" key="5">
    <source>
        <dbReference type="ARBA" id="ARBA00022679"/>
    </source>
</evidence>
<dbReference type="GO" id="GO:0005524">
    <property type="term" value="F:ATP binding"/>
    <property type="evidence" value="ECO:0007669"/>
    <property type="project" value="UniProtKB-KW"/>
</dbReference>
<comment type="caution">
    <text evidence="12">The sequence shown here is derived from an EMBL/GenBank/DDBJ whole genome shotgun (WGS) entry which is preliminary data.</text>
</comment>
<evidence type="ECO:0000256" key="1">
    <source>
        <dbReference type="ARBA" id="ARBA00004791"/>
    </source>
</evidence>
<dbReference type="STRING" id="1798680.A3J66_03935"/>
<proteinExistence type="inferred from homology"/>
<evidence type="ECO:0000259" key="11">
    <source>
        <dbReference type="Pfam" id="PF00696"/>
    </source>
</evidence>
<dbReference type="GO" id="GO:0006225">
    <property type="term" value="P:UDP biosynthetic process"/>
    <property type="evidence" value="ECO:0007669"/>
    <property type="project" value="TreeGrafter"/>
</dbReference>
<sequence length="229" mass="25114">MASKVKILSVGGSIIIPKTGFDISFLKELRKLILSFVKQGTRFILVVGGGATCRYYQQAARQLSVSSANDLDWIGISTTMLNANFVRVILKELAHEHVVTDSKKKVRLKKPVLVAGGLKPGQSTDAQAVAFAKTYGAKEIINLSNTAYIYDKDPAKFKGAQKIEHIDWKTLRKNIIGDTWEPGKNIPFDPVASREAQKLGLTVSFVDGNNLKEVQKAVQGKPFQGTIVK</sequence>
<keyword evidence="9" id="KW-0665">Pyrimidine biosynthesis</keyword>
<comment type="similarity">
    <text evidence="2">Belongs to the UMP kinase family.</text>
</comment>